<accession>A0A814VYI7</accession>
<feature type="region of interest" description="Disordered" evidence="8">
    <location>
        <begin position="553"/>
        <end position="579"/>
    </location>
</feature>
<evidence type="ECO:0000313" key="14">
    <source>
        <dbReference type="EMBL" id="CAF3958477.1"/>
    </source>
</evidence>
<dbReference type="Proteomes" id="UP000681722">
    <property type="component" value="Unassembled WGS sequence"/>
</dbReference>
<dbReference type="AlphaFoldDB" id="A0A814VYI7"/>
<dbReference type="SUPFAM" id="SSF52768">
    <property type="entry name" value="Arginase/deacetylase"/>
    <property type="match status" value="1"/>
</dbReference>
<dbReference type="Proteomes" id="UP000677228">
    <property type="component" value="Unassembled WGS sequence"/>
</dbReference>
<comment type="subcellular location">
    <subcellularLocation>
        <location evidence="1">Cytoplasm</location>
    </subcellularLocation>
</comment>
<feature type="domain" description="Histone deacetylase" evidence="10">
    <location>
        <begin position="76"/>
        <end position="295"/>
    </location>
</feature>
<evidence type="ECO:0000256" key="8">
    <source>
        <dbReference type="SAM" id="MobiDB-lite"/>
    </source>
</evidence>
<dbReference type="OrthoDB" id="437693at2759"/>
<dbReference type="InterPro" id="IPR023801">
    <property type="entry name" value="His_deacetylse_dom"/>
</dbReference>
<dbReference type="Proteomes" id="UP000663829">
    <property type="component" value="Unassembled WGS sequence"/>
</dbReference>
<keyword evidence="6" id="KW-1015">Disulfide bond</keyword>
<dbReference type="GO" id="GO:0005737">
    <property type="term" value="C:cytoplasm"/>
    <property type="evidence" value="ECO:0007669"/>
    <property type="project" value="UniProtKB-SubCell"/>
</dbReference>
<dbReference type="PANTHER" id="PTHR10625:SF23">
    <property type="entry name" value="HISTONE DEACETYLASE 11"/>
    <property type="match status" value="1"/>
</dbReference>
<dbReference type="Pfam" id="PF06110">
    <property type="entry name" value="TXD17-like_Trx"/>
    <property type="match status" value="1"/>
</dbReference>
<keyword evidence="4" id="KW-0963">Cytoplasm</keyword>
<dbReference type="GO" id="GO:0047134">
    <property type="term" value="F:protein-disulfide reductase [NAD(P)H] activity"/>
    <property type="evidence" value="ECO:0007669"/>
    <property type="project" value="UniProtKB-ARBA"/>
</dbReference>
<keyword evidence="16" id="KW-1185">Reference proteome</keyword>
<protein>
    <recommendedName>
        <fullName evidence="3">Thioredoxin domain-containing protein 17</fullName>
    </recommendedName>
</protein>
<evidence type="ECO:0000256" key="2">
    <source>
        <dbReference type="ARBA" id="ARBA00008987"/>
    </source>
</evidence>
<evidence type="ECO:0000313" key="12">
    <source>
        <dbReference type="EMBL" id="CAF1155745.1"/>
    </source>
</evidence>
<comment type="caution">
    <text evidence="13">The sequence shown here is derived from an EMBL/GenBank/DDBJ whole genome shotgun (WGS) entry which is preliminary data.</text>
</comment>
<evidence type="ECO:0000256" key="1">
    <source>
        <dbReference type="ARBA" id="ARBA00004496"/>
    </source>
</evidence>
<dbReference type="SUPFAM" id="SSF52833">
    <property type="entry name" value="Thioredoxin-like"/>
    <property type="match status" value="1"/>
</dbReference>
<evidence type="ECO:0000256" key="3">
    <source>
        <dbReference type="ARBA" id="ARBA00016949"/>
    </source>
</evidence>
<evidence type="ECO:0000256" key="4">
    <source>
        <dbReference type="ARBA" id="ARBA00022490"/>
    </source>
</evidence>
<dbReference type="EMBL" id="CAJNOQ010008323">
    <property type="protein sequence ID" value="CAF1194130.1"/>
    <property type="molecule type" value="Genomic_DNA"/>
</dbReference>
<dbReference type="InterPro" id="IPR044150">
    <property type="entry name" value="HDAC_classIV"/>
</dbReference>
<comment type="similarity">
    <text evidence="2">Belongs to the thioredoxin family.</text>
</comment>
<dbReference type="Pfam" id="PF00850">
    <property type="entry name" value="Hist_deacetyl"/>
    <property type="match status" value="1"/>
</dbReference>
<dbReference type="Gene3D" id="3.40.800.20">
    <property type="entry name" value="Histone deacetylase domain"/>
    <property type="match status" value="1"/>
</dbReference>
<evidence type="ECO:0000313" key="15">
    <source>
        <dbReference type="EMBL" id="CAF3966793.1"/>
    </source>
</evidence>
<evidence type="ECO:0000256" key="9">
    <source>
        <dbReference type="SAM" id="SignalP"/>
    </source>
</evidence>
<dbReference type="InterPro" id="IPR010357">
    <property type="entry name" value="TXNDC17_dom"/>
</dbReference>
<evidence type="ECO:0000256" key="5">
    <source>
        <dbReference type="ARBA" id="ARBA00022801"/>
    </source>
</evidence>
<dbReference type="GO" id="GO:0016787">
    <property type="term" value="F:hydrolase activity"/>
    <property type="evidence" value="ECO:0007669"/>
    <property type="project" value="UniProtKB-KW"/>
</dbReference>
<dbReference type="PANTHER" id="PTHR10625">
    <property type="entry name" value="HISTONE DEACETYLASE HDAC1-RELATED"/>
    <property type="match status" value="1"/>
</dbReference>
<sequence>MYLPVGSRKKWYVAMSILLFCFRHLFQIGMTAKDQKSSAPNNSHQTTLYKDIGPHQWPIIYSSRYNIGFMKMEKLHPFDSGKWGKIIRFLKEGDMITDDTIVEPQEATDADLLVVHTTRYLSSLKWSINVARVLEVPPIAFLPNFLVRSRVLRPLRYQTGGTILAGKLALERGFAINVGGGFHHCSGDAGGGFCAYADITLLIHFLFNHYPEKIKKVMIVDLDAHQGNGHERDFMTNENVFIIDMYNSRIYPHDESAKKAIDLKIELEHHTNDSTYLNLLEKHLEKSLDYFHPDFGVATRDEIVFTNCIKKRQIPIVMCTSGGYQQTNARVIADSLFNLHKKELISCDAAEELLTKMVEKKTVKDLEELKTLVNELGKDKRIFVLFSGSKDKNGESWCPDCVTADPKVEASLKHMPDNGVFVYCPVGDRATWKDANNPFRKDPATRLTNVPTYLEYGTKKKLVESDLSTDEGDDKKDGSGLIHQDSGSSPLKYQRTTTNRSSRSTSNNLINNAELSIEEKENKELCNTHPLNTVNYSKTAKRCEKLNKEASINKSNETQNSRLKRGKLQQPIQDEEISDDDTDQWFISDELDKALSQWQTENGLSDECLREYKQLYRKYGPMPALEELQEYEKSLQK</sequence>
<dbReference type="InterPro" id="IPR000286">
    <property type="entry name" value="HDACs"/>
</dbReference>
<evidence type="ECO:0000313" key="13">
    <source>
        <dbReference type="EMBL" id="CAF1194130.1"/>
    </source>
</evidence>
<evidence type="ECO:0000313" key="16">
    <source>
        <dbReference type="Proteomes" id="UP000663829"/>
    </source>
</evidence>
<evidence type="ECO:0000256" key="6">
    <source>
        <dbReference type="ARBA" id="ARBA00023157"/>
    </source>
</evidence>
<dbReference type="InterPro" id="IPR037138">
    <property type="entry name" value="His_deacetylse_dom_sf"/>
</dbReference>
<dbReference type="Gene3D" id="3.40.30.10">
    <property type="entry name" value="Glutaredoxin"/>
    <property type="match status" value="1"/>
</dbReference>
<dbReference type="PRINTS" id="PR01270">
    <property type="entry name" value="HDASUPER"/>
</dbReference>
<dbReference type="EMBL" id="CAJOBA010033331">
    <property type="protein sequence ID" value="CAF3966793.1"/>
    <property type="molecule type" value="Genomic_DNA"/>
</dbReference>
<feature type="compositionally biased region" description="Low complexity" evidence="8">
    <location>
        <begin position="495"/>
        <end position="508"/>
    </location>
</feature>
<dbReference type="CDD" id="cd02952">
    <property type="entry name" value="TRP14_like"/>
    <property type="match status" value="1"/>
</dbReference>
<dbReference type="GO" id="GO:0000118">
    <property type="term" value="C:histone deacetylase complex"/>
    <property type="evidence" value="ECO:0007669"/>
    <property type="project" value="TreeGrafter"/>
</dbReference>
<gene>
    <name evidence="13" type="ORF">GPM918_LOCUS23364</name>
    <name evidence="12" type="ORF">OVA965_LOCUS21834</name>
    <name evidence="14" type="ORF">SRO942_LOCUS23363</name>
    <name evidence="15" type="ORF">TMI583_LOCUS22544</name>
</gene>
<name>A0A814VYI7_9BILA</name>
<dbReference type="Proteomes" id="UP000682733">
    <property type="component" value="Unassembled WGS sequence"/>
</dbReference>
<evidence type="ECO:0000259" key="11">
    <source>
        <dbReference type="Pfam" id="PF06110"/>
    </source>
</evidence>
<feature type="signal peptide" evidence="9">
    <location>
        <begin position="1"/>
        <end position="27"/>
    </location>
</feature>
<dbReference type="InterPro" id="IPR036249">
    <property type="entry name" value="Thioredoxin-like_sf"/>
</dbReference>
<keyword evidence="7" id="KW-0676">Redox-active center</keyword>
<organism evidence="13 16">
    <name type="scientific">Didymodactylos carnosus</name>
    <dbReference type="NCBI Taxonomy" id="1234261"/>
    <lineage>
        <taxon>Eukaryota</taxon>
        <taxon>Metazoa</taxon>
        <taxon>Spiralia</taxon>
        <taxon>Gnathifera</taxon>
        <taxon>Rotifera</taxon>
        <taxon>Eurotatoria</taxon>
        <taxon>Bdelloidea</taxon>
        <taxon>Philodinida</taxon>
        <taxon>Philodinidae</taxon>
        <taxon>Didymodactylos</taxon>
    </lineage>
</organism>
<feature type="region of interest" description="Disordered" evidence="8">
    <location>
        <begin position="465"/>
        <end position="511"/>
    </location>
</feature>
<feature type="chain" id="PRO_5035604155" description="Thioredoxin domain-containing protein 17" evidence="9">
    <location>
        <begin position="28"/>
        <end position="637"/>
    </location>
</feature>
<feature type="domain" description="Thioredoxin" evidence="11">
    <location>
        <begin position="363"/>
        <end position="468"/>
    </location>
</feature>
<dbReference type="CDD" id="cd09993">
    <property type="entry name" value="HDAC_classIV"/>
    <property type="match status" value="1"/>
</dbReference>
<keyword evidence="9" id="KW-0732">Signal</keyword>
<evidence type="ECO:0000259" key="10">
    <source>
        <dbReference type="Pfam" id="PF00850"/>
    </source>
</evidence>
<evidence type="ECO:0000256" key="7">
    <source>
        <dbReference type="ARBA" id="ARBA00023284"/>
    </source>
</evidence>
<dbReference type="GO" id="GO:0040029">
    <property type="term" value="P:epigenetic regulation of gene expression"/>
    <property type="evidence" value="ECO:0007669"/>
    <property type="project" value="TreeGrafter"/>
</dbReference>
<dbReference type="EMBL" id="CAJOBC010008324">
    <property type="protein sequence ID" value="CAF3958477.1"/>
    <property type="molecule type" value="Genomic_DNA"/>
</dbReference>
<keyword evidence="5" id="KW-0378">Hydrolase</keyword>
<dbReference type="FunFam" id="3.40.30.10:FF:000124">
    <property type="entry name" value="Thioredoxin domain-containing 17"/>
    <property type="match status" value="1"/>
</dbReference>
<dbReference type="InterPro" id="IPR023696">
    <property type="entry name" value="Ureohydrolase_dom_sf"/>
</dbReference>
<proteinExistence type="inferred from homology"/>
<reference evidence="13" key="1">
    <citation type="submission" date="2021-02" db="EMBL/GenBank/DDBJ databases">
        <authorList>
            <person name="Nowell W R."/>
        </authorList>
    </citation>
    <scope>NUCLEOTIDE SEQUENCE</scope>
</reference>
<dbReference type="EMBL" id="CAJNOK010012097">
    <property type="protein sequence ID" value="CAF1155745.1"/>
    <property type="molecule type" value="Genomic_DNA"/>
</dbReference>
<dbReference type="GO" id="GO:0004407">
    <property type="term" value="F:histone deacetylase activity"/>
    <property type="evidence" value="ECO:0007669"/>
    <property type="project" value="InterPro"/>
</dbReference>